<evidence type="ECO:0000256" key="5">
    <source>
        <dbReference type="ARBA" id="ARBA00022840"/>
    </source>
</evidence>
<dbReference type="EMBL" id="MCFL01000004">
    <property type="protein sequence ID" value="ORZ39797.1"/>
    <property type="molecule type" value="Genomic_DNA"/>
</dbReference>
<reference evidence="10 11" key="1">
    <citation type="submission" date="2016-07" db="EMBL/GenBank/DDBJ databases">
        <title>Pervasive Adenine N6-methylation of Active Genes in Fungi.</title>
        <authorList>
            <consortium name="DOE Joint Genome Institute"/>
            <person name="Mondo S.J."/>
            <person name="Dannebaum R.O."/>
            <person name="Kuo R.C."/>
            <person name="Labutti K."/>
            <person name="Haridas S."/>
            <person name="Kuo A."/>
            <person name="Salamov A."/>
            <person name="Ahrendt S.R."/>
            <person name="Lipzen A."/>
            <person name="Sullivan W."/>
            <person name="Andreopoulos W.B."/>
            <person name="Clum A."/>
            <person name="Lindquist E."/>
            <person name="Daum C."/>
            <person name="Ramamoorthy G.K."/>
            <person name="Gryganskyi A."/>
            <person name="Culley D."/>
            <person name="Magnuson J.K."/>
            <person name="James T.Y."/>
            <person name="O'Malley M.A."/>
            <person name="Stajich J.E."/>
            <person name="Spatafora J.W."/>
            <person name="Visel A."/>
            <person name="Grigoriev I.V."/>
        </authorList>
    </citation>
    <scope>NUCLEOTIDE SEQUENCE [LARGE SCALE GENOMIC DNA]</scope>
    <source>
        <strain evidence="10 11">PL171</strain>
    </source>
</reference>
<dbReference type="GO" id="GO:0003724">
    <property type="term" value="F:RNA helicase activity"/>
    <property type="evidence" value="ECO:0007669"/>
    <property type="project" value="UniProtKB-EC"/>
</dbReference>
<feature type="region of interest" description="Disordered" evidence="7">
    <location>
        <begin position="1"/>
        <end position="25"/>
    </location>
</feature>
<dbReference type="PANTHER" id="PTHR47958">
    <property type="entry name" value="ATP-DEPENDENT RNA HELICASE DBP3"/>
    <property type="match status" value="1"/>
</dbReference>
<evidence type="ECO:0000313" key="10">
    <source>
        <dbReference type="EMBL" id="ORZ39797.1"/>
    </source>
</evidence>
<dbReference type="InterPro" id="IPR027417">
    <property type="entry name" value="P-loop_NTPase"/>
</dbReference>
<comment type="similarity">
    <text evidence="6">Belongs to the DEAD box helicase family.</text>
</comment>
<feature type="compositionally biased region" description="Gly residues" evidence="7">
    <location>
        <begin position="679"/>
        <end position="693"/>
    </location>
</feature>
<evidence type="ECO:0000259" key="8">
    <source>
        <dbReference type="PROSITE" id="PS51192"/>
    </source>
</evidence>
<dbReference type="CDD" id="cd18787">
    <property type="entry name" value="SF2_C_DEAD"/>
    <property type="match status" value="1"/>
</dbReference>
<feature type="region of interest" description="Disordered" evidence="7">
    <location>
        <begin position="721"/>
        <end position="788"/>
    </location>
</feature>
<organism evidence="10 11">
    <name type="scientific">Catenaria anguillulae PL171</name>
    <dbReference type="NCBI Taxonomy" id="765915"/>
    <lineage>
        <taxon>Eukaryota</taxon>
        <taxon>Fungi</taxon>
        <taxon>Fungi incertae sedis</taxon>
        <taxon>Blastocladiomycota</taxon>
        <taxon>Blastocladiomycetes</taxon>
        <taxon>Blastocladiales</taxon>
        <taxon>Catenariaceae</taxon>
        <taxon>Catenaria</taxon>
    </lineage>
</organism>
<evidence type="ECO:0000313" key="11">
    <source>
        <dbReference type="Proteomes" id="UP000193411"/>
    </source>
</evidence>
<dbReference type="Gene3D" id="3.40.50.300">
    <property type="entry name" value="P-loop containing nucleotide triphosphate hydrolases"/>
    <property type="match status" value="2"/>
</dbReference>
<dbReference type="GO" id="GO:0005524">
    <property type="term" value="F:ATP binding"/>
    <property type="evidence" value="ECO:0007669"/>
    <property type="project" value="UniProtKB-KW"/>
</dbReference>
<dbReference type="EC" id="3.6.4.13" evidence="1"/>
<dbReference type="InterPro" id="IPR001650">
    <property type="entry name" value="Helicase_C-like"/>
</dbReference>
<proteinExistence type="inferred from homology"/>
<evidence type="ECO:0000256" key="1">
    <source>
        <dbReference type="ARBA" id="ARBA00012552"/>
    </source>
</evidence>
<evidence type="ECO:0000256" key="6">
    <source>
        <dbReference type="RuleBase" id="RU000492"/>
    </source>
</evidence>
<dbReference type="PROSITE" id="PS51194">
    <property type="entry name" value="HELICASE_CTER"/>
    <property type="match status" value="1"/>
</dbReference>
<feature type="compositionally biased region" description="Low complexity" evidence="7">
    <location>
        <begin position="93"/>
        <end position="106"/>
    </location>
</feature>
<dbReference type="PROSITE" id="PS51192">
    <property type="entry name" value="HELICASE_ATP_BIND_1"/>
    <property type="match status" value="1"/>
</dbReference>
<feature type="compositionally biased region" description="Basic residues" evidence="7">
    <location>
        <begin position="1"/>
        <end position="10"/>
    </location>
</feature>
<evidence type="ECO:0000256" key="7">
    <source>
        <dbReference type="SAM" id="MobiDB-lite"/>
    </source>
</evidence>
<dbReference type="PROSITE" id="PS00039">
    <property type="entry name" value="DEAD_ATP_HELICASE"/>
    <property type="match status" value="1"/>
</dbReference>
<keyword evidence="2 6" id="KW-0547">Nucleotide-binding</keyword>
<dbReference type="STRING" id="765915.A0A1Y2HYV8"/>
<evidence type="ECO:0000256" key="2">
    <source>
        <dbReference type="ARBA" id="ARBA00022741"/>
    </source>
</evidence>
<dbReference type="InterPro" id="IPR014001">
    <property type="entry name" value="Helicase_ATP-bd"/>
</dbReference>
<keyword evidence="4 6" id="KW-0347">Helicase</keyword>
<feature type="region of interest" description="Disordered" evidence="7">
    <location>
        <begin position="654"/>
        <end position="701"/>
    </location>
</feature>
<dbReference type="SMART" id="SM00490">
    <property type="entry name" value="HELICc"/>
    <property type="match status" value="1"/>
</dbReference>
<accession>A0A1Y2HYV8</accession>
<feature type="domain" description="Helicase C-terminal" evidence="9">
    <location>
        <begin position="500"/>
        <end position="652"/>
    </location>
</feature>
<dbReference type="OrthoDB" id="196131at2759"/>
<comment type="caution">
    <text evidence="10">The sequence shown here is derived from an EMBL/GenBank/DDBJ whole genome shotgun (WGS) entry which is preliminary data.</text>
</comment>
<evidence type="ECO:0000256" key="4">
    <source>
        <dbReference type="ARBA" id="ARBA00022806"/>
    </source>
</evidence>
<dbReference type="GO" id="GO:0003676">
    <property type="term" value="F:nucleic acid binding"/>
    <property type="evidence" value="ECO:0007669"/>
    <property type="project" value="InterPro"/>
</dbReference>
<feature type="domain" description="Helicase ATP-binding" evidence="8">
    <location>
        <begin position="293"/>
        <end position="471"/>
    </location>
</feature>
<dbReference type="SMART" id="SM00487">
    <property type="entry name" value="DEXDc"/>
    <property type="match status" value="1"/>
</dbReference>
<dbReference type="GO" id="GO:0016787">
    <property type="term" value="F:hydrolase activity"/>
    <property type="evidence" value="ECO:0007669"/>
    <property type="project" value="UniProtKB-KW"/>
</dbReference>
<dbReference type="InterPro" id="IPR000629">
    <property type="entry name" value="RNA-helicase_DEAD-box_CS"/>
</dbReference>
<dbReference type="SUPFAM" id="SSF52540">
    <property type="entry name" value="P-loop containing nucleoside triphosphate hydrolases"/>
    <property type="match status" value="1"/>
</dbReference>
<keyword evidence="5 6" id="KW-0067">ATP-binding</keyword>
<dbReference type="Proteomes" id="UP000193411">
    <property type="component" value="Unassembled WGS sequence"/>
</dbReference>
<evidence type="ECO:0000256" key="3">
    <source>
        <dbReference type="ARBA" id="ARBA00022801"/>
    </source>
</evidence>
<dbReference type="AlphaFoldDB" id="A0A1Y2HYV8"/>
<feature type="region of interest" description="Disordered" evidence="7">
    <location>
        <begin position="41"/>
        <end position="154"/>
    </location>
</feature>
<sequence>MPPPPLKRKNPLADSDASDDDGTTNALARKFAPPVKRALATTLPHADAAPAVNPPASIIEDAPEEDEDDDPLEAFMAQVDHQAKQDRLASVQAAAASASAAGAAGSTGPTISAYDEPDGLESFVQYLADRAGDGEQQGPDGDGQVGGEDQDSDEEVYRTAYMIERQLAEFVSPFISALCSPPASPPKGNLNFREDSANEKREIEPLKPIDHSTVEYIEIEKDFYVPHDEVAAMIPSQILSLRKQHGIRVSGPAPHPSPLPTFSHLSTTLDPPLLTTLATRNLTTPTPIQMQALPLGLSGRDVIGVAATGSGKTLAYLLPMFPHIMDQPELTRGEGPIALILAPTRELAQQITAEATRLAPKSYALRIYCLVGGGEKGGQWKTLRKGVDVLVATPGRLIEMCKNKATSLGRVSYLVIDEADRMLEEGKGFEAQVRSVCRNVRPDRQTMLFSATVAGRVEALAREVTSEAVKVVVGGAGDRVSEDVDQVPVVVGDEEDKVDWLVQNIDVFRSEGSVLVFATRKSTVDTLHALLSHAHGLPALALHGDLLQPERESVIARFRSGKHEDVLIATDVAARGLDISSIRTVVCFDPPRDLDTHTHRVGRTGRAGKKGKAYILVMGSQDKWAADVVAFVEASGKAASDELMRVAMKNGRFAKARRRGGIGSSARGGRGGRGRGRGRGGGLGSRGGGGGREMGVLSGSGIKSASHASNLLMAAFTPSSKASESAAPPGFVPPSTPIPPPSATTSTPASKNSRPSGASPAPALPPTATLAQSSNPLLQALAKHRSKQ</sequence>
<protein>
    <recommendedName>
        <fullName evidence="1">RNA helicase</fullName>
        <ecNumber evidence="1">3.6.4.13</ecNumber>
    </recommendedName>
</protein>
<dbReference type="InterPro" id="IPR011545">
    <property type="entry name" value="DEAD/DEAH_box_helicase_dom"/>
</dbReference>
<feature type="compositionally biased region" description="Low complexity" evidence="7">
    <location>
        <begin position="743"/>
        <end position="771"/>
    </location>
</feature>
<keyword evidence="11" id="KW-1185">Reference proteome</keyword>
<feature type="compositionally biased region" description="Pro residues" evidence="7">
    <location>
        <begin position="730"/>
        <end position="742"/>
    </location>
</feature>
<gene>
    <name evidence="10" type="ORF">BCR44DRAFT_29786</name>
</gene>
<feature type="compositionally biased region" description="Acidic residues" evidence="7">
    <location>
        <begin position="61"/>
        <end position="72"/>
    </location>
</feature>
<keyword evidence="3 6" id="KW-0378">Hydrolase</keyword>
<name>A0A1Y2HYV8_9FUNG</name>
<dbReference type="Pfam" id="PF00271">
    <property type="entry name" value="Helicase_C"/>
    <property type="match status" value="1"/>
</dbReference>
<dbReference type="Pfam" id="PF00270">
    <property type="entry name" value="DEAD"/>
    <property type="match status" value="1"/>
</dbReference>
<evidence type="ECO:0000259" key="9">
    <source>
        <dbReference type="PROSITE" id="PS51194"/>
    </source>
</evidence>